<dbReference type="PANTHER" id="PTHR11516">
    <property type="entry name" value="PYRUVATE DEHYDROGENASE E1 COMPONENT, ALPHA SUBUNIT BACTERIAL AND ORGANELLAR"/>
    <property type="match status" value="1"/>
</dbReference>
<reference evidence="5 6" key="1">
    <citation type="journal article" date="2016" name="Nat. Commun.">
        <title>Thousands of microbial genomes shed light on interconnected biogeochemical processes in an aquifer system.</title>
        <authorList>
            <person name="Anantharaman K."/>
            <person name="Brown C.T."/>
            <person name="Hug L.A."/>
            <person name="Sharon I."/>
            <person name="Castelle C.J."/>
            <person name="Probst A.J."/>
            <person name="Thomas B.C."/>
            <person name="Singh A."/>
            <person name="Wilkins M.J."/>
            <person name="Karaoz U."/>
            <person name="Brodie E.L."/>
            <person name="Williams K.H."/>
            <person name="Hubbard S.S."/>
            <person name="Banfield J.F."/>
        </authorList>
    </citation>
    <scope>NUCLEOTIDE SEQUENCE [LARGE SCALE GENOMIC DNA]</scope>
</reference>
<dbReference type="GO" id="GO:0004739">
    <property type="term" value="F:pyruvate dehydrogenase (acetyl-transferring) activity"/>
    <property type="evidence" value="ECO:0007669"/>
    <property type="project" value="TreeGrafter"/>
</dbReference>
<dbReference type="Proteomes" id="UP000177396">
    <property type="component" value="Unassembled WGS sequence"/>
</dbReference>
<dbReference type="Pfam" id="PF00676">
    <property type="entry name" value="E1_dh"/>
    <property type="match status" value="1"/>
</dbReference>
<keyword evidence="2" id="KW-0560">Oxidoreductase</keyword>
<evidence type="ECO:0000256" key="2">
    <source>
        <dbReference type="ARBA" id="ARBA00023002"/>
    </source>
</evidence>
<name>A0A1F5YIU0_9BACT</name>
<comment type="caution">
    <text evidence="5">The sequence shown here is derived from an EMBL/GenBank/DDBJ whole genome shotgun (WGS) entry which is preliminary data.</text>
</comment>
<dbReference type="SUPFAM" id="SSF52518">
    <property type="entry name" value="Thiamin diphosphate-binding fold (THDP-binding)"/>
    <property type="match status" value="1"/>
</dbReference>
<comment type="cofactor">
    <cofactor evidence="1">
        <name>thiamine diphosphate</name>
        <dbReference type="ChEBI" id="CHEBI:58937"/>
    </cofactor>
</comment>
<dbReference type="InterPro" id="IPR001017">
    <property type="entry name" value="DH_E1"/>
</dbReference>
<dbReference type="AlphaFoldDB" id="A0A1F5YIU0"/>
<protein>
    <recommendedName>
        <fullName evidence="4">Dehydrogenase E1 component domain-containing protein</fullName>
    </recommendedName>
</protein>
<sequence length="320" mass="36347">MKDTKLLKNLYYQMLRIRMVEEEIADRYKEGQMRCPTHLYIGQEGVACGVCANLRQQDTVVSYHRSHGHYLAKGGNLKKMIAELYGKVTGCSGGRGGSQHLIDLSVNFGGAIPIVGETIPLAAGMAWASKMKKEDALTAVFFGDAAVEEGVLAESLNFASLKKLPILFVCENNLYSICTPLVFRQPDRPIYAFASAFSMPAYQGDGNKVIEVYQMTKKAIEYIKEGKGPVFLEFLTYRYREHCGPNFEPEGWRPKREFDYWLKKDPVLTMEKHLIVNKLSGRQEMEKMKREIKKEIKEAFDFARKSPFPKNNPNISQVYA</sequence>
<organism evidence="5 6">
    <name type="scientific">Candidatus Gottesmanbacteria bacterium RBG_16_38_7b</name>
    <dbReference type="NCBI Taxonomy" id="1798372"/>
    <lineage>
        <taxon>Bacteria</taxon>
        <taxon>Candidatus Gottesmaniibacteriota</taxon>
    </lineage>
</organism>
<dbReference type="InterPro" id="IPR050642">
    <property type="entry name" value="PDH_E1_Alpha_Subunit"/>
</dbReference>
<proteinExistence type="predicted"/>
<accession>A0A1F5YIU0</accession>
<evidence type="ECO:0000256" key="1">
    <source>
        <dbReference type="ARBA" id="ARBA00001964"/>
    </source>
</evidence>
<dbReference type="InterPro" id="IPR029061">
    <property type="entry name" value="THDP-binding"/>
</dbReference>
<evidence type="ECO:0000259" key="4">
    <source>
        <dbReference type="Pfam" id="PF00676"/>
    </source>
</evidence>
<feature type="domain" description="Dehydrogenase E1 component" evidence="4">
    <location>
        <begin position="13"/>
        <end position="310"/>
    </location>
</feature>
<evidence type="ECO:0000313" key="5">
    <source>
        <dbReference type="EMBL" id="OGG00075.1"/>
    </source>
</evidence>
<dbReference type="CDD" id="cd02000">
    <property type="entry name" value="TPP_E1_PDC_ADC_BCADC"/>
    <property type="match status" value="1"/>
</dbReference>
<evidence type="ECO:0000256" key="3">
    <source>
        <dbReference type="ARBA" id="ARBA00023052"/>
    </source>
</evidence>
<dbReference type="GO" id="GO:0006086">
    <property type="term" value="P:pyruvate decarboxylation to acetyl-CoA"/>
    <property type="evidence" value="ECO:0007669"/>
    <property type="project" value="TreeGrafter"/>
</dbReference>
<dbReference type="PANTHER" id="PTHR11516:SF60">
    <property type="entry name" value="PYRUVATE DEHYDROGENASE E1 COMPONENT SUBUNIT ALPHA"/>
    <property type="match status" value="1"/>
</dbReference>
<dbReference type="EMBL" id="MFJB01000035">
    <property type="protein sequence ID" value="OGG00075.1"/>
    <property type="molecule type" value="Genomic_DNA"/>
</dbReference>
<gene>
    <name evidence="5" type="ORF">A2153_02165</name>
</gene>
<evidence type="ECO:0000313" key="6">
    <source>
        <dbReference type="Proteomes" id="UP000177396"/>
    </source>
</evidence>
<dbReference type="Gene3D" id="3.40.50.970">
    <property type="match status" value="1"/>
</dbReference>
<keyword evidence="3" id="KW-0786">Thiamine pyrophosphate</keyword>